<dbReference type="Pfam" id="PF00022">
    <property type="entry name" value="Actin"/>
    <property type="match status" value="1"/>
</dbReference>
<name>A0ABP1Q191_9HEXA</name>
<comment type="similarity">
    <text evidence="1">Belongs to the actin family.</text>
</comment>
<keyword evidence="4" id="KW-1185">Reference proteome</keyword>
<feature type="region of interest" description="Disordered" evidence="2">
    <location>
        <begin position="1"/>
        <end position="21"/>
    </location>
</feature>
<dbReference type="Gene3D" id="2.30.29.30">
    <property type="entry name" value="Pleckstrin-homology domain (PH domain)/Phosphotyrosine-binding domain (PTB)"/>
    <property type="match status" value="1"/>
</dbReference>
<dbReference type="Gene3D" id="3.90.640.10">
    <property type="entry name" value="Actin, Chain A, domain 4"/>
    <property type="match status" value="1"/>
</dbReference>
<evidence type="ECO:0000313" key="3">
    <source>
        <dbReference type="EMBL" id="CAL8082050.1"/>
    </source>
</evidence>
<comment type="caution">
    <text evidence="3">The sequence shown here is derived from an EMBL/GenBank/DDBJ whole genome shotgun (WGS) entry which is preliminary data.</text>
</comment>
<accession>A0ABP1Q191</accession>
<feature type="compositionally biased region" description="Basic and acidic residues" evidence="2">
    <location>
        <begin position="107"/>
        <end position="117"/>
    </location>
</feature>
<dbReference type="Gene3D" id="3.30.420.40">
    <property type="match status" value="2"/>
</dbReference>
<dbReference type="InterPro" id="IPR004000">
    <property type="entry name" value="Actin"/>
</dbReference>
<dbReference type="InterPro" id="IPR011993">
    <property type="entry name" value="PH-like_dom_sf"/>
</dbReference>
<evidence type="ECO:0000256" key="2">
    <source>
        <dbReference type="SAM" id="MobiDB-lite"/>
    </source>
</evidence>
<dbReference type="EMBL" id="CAXLJM020000015">
    <property type="protein sequence ID" value="CAL8082050.1"/>
    <property type="molecule type" value="Genomic_DNA"/>
</dbReference>
<dbReference type="Proteomes" id="UP001642540">
    <property type="component" value="Unassembled WGS sequence"/>
</dbReference>
<dbReference type="PANTHER" id="PTHR11937">
    <property type="entry name" value="ACTIN"/>
    <property type="match status" value="1"/>
</dbReference>
<dbReference type="SUPFAM" id="SSF50729">
    <property type="entry name" value="PH domain-like"/>
    <property type="match status" value="1"/>
</dbReference>
<feature type="compositionally biased region" description="Acidic residues" evidence="2">
    <location>
        <begin position="118"/>
        <end position="132"/>
    </location>
</feature>
<dbReference type="SMART" id="SM00268">
    <property type="entry name" value="ACTIN"/>
    <property type="match status" value="1"/>
</dbReference>
<evidence type="ECO:0000313" key="4">
    <source>
        <dbReference type="Proteomes" id="UP001642540"/>
    </source>
</evidence>
<gene>
    <name evidence="3" type="ORF">ODALV1_LOCUS5100</name>
</gene>
<organism evidence="3 4">
    <name type="scientific">Orchesella dallaii</name>
    <dbReference type="NCBI Taxonomy" id="48710"/>
    <lineage>
        <taxon>Eukaryota</taxon>
        <taxon>Metazoa</taxon>
        <taxon>Ecdysozoa</taxon>
        <taxon>Arthropoda</taxon>
        <taxon>Hexapoda</taxon>
        <taxon>Collembola</taxon>
        <taxon>Entomobryomorpha</taxon>
        <taxon>Entomobryoidea</taxon>
        <taxon>Orchesellidae</taxon>
        <taxon>Orchesellinae</taxon>
        <taxon>Orchesella</taxon>
    </lineage>
</organism>
<evidence type="ECO:0000256" key="1">
    <source>
        <dbReference type="RuleBase" id="RU000487"/>
    </source>
</evidence>
<evidence type="ECO:0008006" key="5">
    <source>
        <dbReference type="Google" id="ProtNLM"/>
    </source>
</evidence>
<reference evidence="3 4" key="1">
    <citation type="submission" date="2024-08" db="EMBL/GenBank/DDBJ databases">
        <authorList>
            <person name="Cucini C."/>
            <person name="Frati F."/>
        </authorList>
    </citation>
    <scope>NUCLEOTIDE SEQUENCE [LARGE SCALE GENOMIC DNA]</scope>
</reference>
<feature type="region of interest" description="Disordered" evidence="2">
    <location>
        <begin position="107"/>
        <end position="142"/>
    </location>
</feature>
<sequence length="771" mass="86447">MSSKILPSAAPALAHGTTNGTMGDTIFRSVKSLHERDKSSQLGIYENHNQNQRHNATETPKTIAYDVPKTNDCIYAQQAKLNADVSVDNLIPQAARLLLASAPKNRSDFVEQERSDSDDYDYVVTDDTDSEPEPNIPPPDYDSYTDDFRDSFGEYGLEVIQEETESQMSSDSDQDLDQFNDFGYDEEPKRKQSMSDCLDLVDHFGVSNYEPSEVLNHSPDEDTDESDKGGPQEIMTKHIRISANDFDPEPILDRLYHVSEPHQVTPSDSTETVAGHMNILSGNRKKGTFWNAWRKKFYVVASGKLNGYEKDDCQELFQSINLIGGKVDFLDPVEFVGPEHGKGMTNRIIGVDDGKGHYFVLQCSTPEVAKHWVVALEHETASSLSFAVPILPKSPSLYRDIVLIDIGSSNIRAGVLTHQPTLPALFFASVMSENINSGRMVYGNDVYKPEYRKNAKITFPFECTSKMCQNLIEIPAMKGFLEKIFKDLKIRPENYRLILNLPRRVDNKCRQNLLDLLFNTFQVRSVMIAHQSVVSFWAYCTDNGIVCDVGERCDIVPVSQGFILSQAWARAPYGGQPLKHSLRQGLGPQENGLYLSTPAENLILRFISENFLCVSSNGFRRPSQDSQEIVVEMDLRDVLSFSNLIGVNQNVLRGVGEGFFDPGLYGFDCDSLPKMIFKCLQNCGVDIRKEMSQNILLVGGCTMIPGFPERLEHELTKLCPPHLKPKINVSPYRYHASFIGASVLASTEAFEKSLLHRSKYDGGPGPAYWMI</sequence>
<dbReference type="SUPFAM" id="SSF53067">
    <property type="entry name" value="Actin-like ATPase domain"/>
    <property type="match status" value="2"/>
</dbReference>
<proteinExistence type="inferred from homology"/>
<dbReference type="CDD" id="cd10169">
    <property type="entry name" value="ASKHA_NBD_actin-like"/>
    <property type="match status" value="1"/>
</dbReference>
<dbReference type="InterPro" id="IPR043129">
    <property type="entry name" value="ATPase_NBD"/>
</dbReference>
<feature type="region of interest" description="Disordered" evidence="2">
    <location>
        <begin position="210"/>
        <end position="231"/>
    </location>
</feature>
<protein>
    <recommendedName>
        <fullName evidence="5">Actin</fullName>
    </recommendedName>
</protein>